<dbReference type="SMART" id="SM00702">
    <property type="entry name" value="P4Hc"/>
    <property type="match status" value="1"/>
</dbReference>
<dbReference type="InterPro" id="IPR005123">
    <property type="entry name" value="Oxoglu/Fe-dep_dioxygenase_dom"/>
</dbReference>
<dbReference type="Gene3D" id="2.60.120.620">
    <property type="entry name" value="q2cbj1_9rhob like domain"/>
    <property type="match status" value="1"/>
</dbReference>
<evidence type="ECO:0000259" key="7">
    <source>
        <dbReference type="PROSITE" id="PS51471"/>
    </source>
</evidence>
<keyword evidence="5" id="KW-0560">Oxidoreductase</keyword>
<evidence type="ECO:0000256" key="1">
    <source>
        <dbReference type="ARBA" id="ARBA00001961"/>
    </source>
</evidence>
<dbReference type="GO" id="GO:0071456">
    <property type="term" value="P:cellular response to hypoxia"/>
    <property type="evidence" value="ECO:0007669"/>
    <property type="project" value="TreeGrafter"/>
</dbReference>
<dbReference type="PANTHER" id="PTHR12907">
    <property type="entry name" value="EGL NINE HOMOLOG-RELATED"/>
    <property type="match status" value="1"/>
</dbReference>
<organism evidence="8 9">
    <name type="scientific">Pseudoalteromonas phenolica</name>
    <dbReference type="NCBI Taxonomy" id="161398"/>
    <lineage>
        <taxon>Bacteria</taxon>
        <taxon>Pseudomonadati</taxon>
        <taxon>Pseudomonadota</taxon>
        <taxon>Gammaproteobacteria</taxon>
        <taxon>Alteromonadales</taxon>
        <taxon>Pseudoalteromonadaceae</taxon>
        <taxon>Pseudoalteromonas</taxon>
    </lineage>
</organism>
<comment type="cofactor">
    <cofactor evidence="1">
        <name>L-ascorbate</name>
        <dbReference type="ChEBI" id="CHEBI:38290"/>
    </cofactor>
</comment>
<evidence type="ECO:0000256" key="4">
    <source>
        <dbReference type="ARBA" id="ARBA00022964"/>
    </source>
</evidence>
<dbReference type="PATRIC" id="fig|161398.10.peg.4067"/>
<keyword evidence="9" id="KW-1185">Reference proteome</keyword>
<proteinExistence type="predicted"/>
<evidence type="ECO:0000313" key="8">
    <source>
        <dbReference type="EMBL" id="ALO44439.1"/>
    </source>
</evidence>
<dbReference type="Proteomes" id="UP000061457">
    <property type="component" value="Chromosome II"/>
</dbReference>
<gene>
    <name evidence="8" type="ORF">PP2015_3971</name>
</gene>
<dbReference type="GO" id="GO:0031543">
    <property type="term" value="F:peptidyl-proline dioxygenase activity"/>
    <property type="evidence" value="ECO:0007669"/>
    <property type="project" value="TreeGrafter"/>
</dbReference>
<sequence length="216" mass="24884">MSKFVTNNTELFANIAQDLQFTGYSIQTLDQELPALQALKSRLAEFDFNTFDEAGIGRKDDHQKNETIRSDKIHWLDNSNALEGCFLDYMDELKAYMNKRLFMGLFSYECHFAHYQPGAFYKKHLDAFKGQTNRLLSTVLYLNPDWQAENGGELVIYDGEDHDKELTRVSPHFGTLVTFLSDEFPHEVLPAKAERFSIAGWFRVNNSVNGQIDPPR</sequence>
<reference evidence="8 9" key="1">
    <citation type="submission" date="2015-11" db="EMBL/GenBank/DDBJ databases">
        <authorList>
            <person name="Zhang Y."/>
            <person name="Guo Z."/>
        </authorList>
    </citation>
    <scope>NUCLEOTIDE SEQUENCE [LARGE SCALE GENOMIC DNA]</scope>
    <source>
        <strain evidence="8 9">KCTC 12086</strain>
    </source>
</reference>
<name>A0A0S2K7P8_9GAMM</name>
<dbReference type="Pfam" id="PF13640">
    <property type="entry name" value="2OG-FeII_Oxy_3"/>
    <property type="match status" value="1"/>
</dbReference>
<evidence type="ECO:0000256" key="5">
    <source>
        <dbReference type="ARBA" id="ARBA00023002"/>
    </source>
</evidence>
<dbReference type="InterPro" id="IPR044862">
    <property type="entry name" value="Pro_4_hyd_alph_FE2OG_OXY"/>
</dbReference>
<evidence type="ECO:0000256" key="2">
    <source>
        <dbReference type="ARBA" id="ARBA00022723"/>
    </source>
</evidence>
<dbReference type="PANTHER" id="PTHR12907:SF26">
    <property type="entry name" value="HIF PROLYL HYDROXYLASE, ISOFORM C"/>
    <property type="match status" value="1"/>
</dbReference>
<keyword evidence="4" id="KW-0223">Dioxygenase</keyword>
<accession>A0A0S2K7P8</accession>
<keyword evidence="3" id="KW-0847">Vitamin C</keyword>
<dbReference type="EMBL" id="CP013188">
    <property type="protein sequence ID" value="ALO44439.1"/>
    <property type="molecule type" value="Genomic_DNA"/>
</dbReference>
<evidence type="ECO:0000256" key="3">
    <source>
        <dbReference type="ARBA" id="ARBA00022896"/>
    </source>
</evidence>
<keyword evidence="2" id="KW-0479">Metal-binding</keyword>
<dbReference type="PROSITE" id="PS51471">
    <property type="entry name" value="FE2OG_OXY"/>
    <property type="match status" value="1"/>
</dbReference>
<dbReference type="KEGG" id="pphe:PP2015_3971"/>
<feature type="domain" description="Fe2OG dioxygenase" evidence="7">
    <location>
        <begin position="106"/>
        <end position="204"/>
    </location>
</feature>
<dbReference type="OrthoDB" id="9783171at2"/>
<evidence type="ECO:0000313" key="9">
    <source>
        <dbReference type="Proteomes" id="UP000061457"/>
    </source>
</evidence>
<protein>
    <submittedName>
        <fullName evidence="8">2OG-Fe(II) oxygenase</fullName>
    </submittedName>
</protein>
<dbReference type="AlphaFoldDB" id="A0A0S2K7P8"/>
<dbReference type="InterPro" id="IPR006620">
    <property type="entry name" value="Pro_4_hyd_alph"/>
</dbReference>
<dbReference type="GO" id="GO:0008198">
    <property type="term" value="F:ferrous iron binding"/>
    <property type="evidence" value="ECO:0007669"/>
    <property type="project" value="TreeGrafter"/>
</dbReference>
<evidence type="ECO:0000256" key="6">
    <source>
        <dbReference type="ARBA" id="ARBA00023004"/>
    </source>
</evidence>
<dbReference type="STRING" id="161398.PP2015_3971"/>
<dbReference type="InterPro" id="IPR051559">
    <property type="entry name" value="HIF_prolyl_hydroxylases"/>
</dbReference>
<keyword evidence="6" id="KW-0408">Iron</keyword>
<dbReference type="GO" id="GO:0031418">
    <property type="term" value="F:L-ascorbic acid binding"/>
    <property type="evidence" value="ECO:0007669"/>
    <property type="project" value="UniProtKB-KW"/>
</dbReference>